<gene>
    <name evidence="1" type="primary">fes</name>
    <name evidence="1" type="ORF">ENSA7_50890</name>
</gene>
<dbReference type="Pfam" id="PF00756">
    <property type="entry name" value="Esterase"/>
    <property type="match status" value="1"/>
</dbReference>
<evidence type="ECO:0000313" key="2">
    <source>
        <dbReference type="Proteomes" id="UP000238823"/>
    </source>
</evidence>
<dbReference type="InterPro" id="IPR050583">
    <property type="entry name" value="Mycobacterial_A85_antigen"/>
</dbReference>
<dbReference type="InterPro" id="IPR013783">
    <property type="entry name" value="Ig-like_fold"/>
</dbReference>
<dbReference type="EMBL" id="PVNL01000102">
    <property type="protein sequence ID" value="PRQ04598.1"/>
    <property type="molecule type" value="Genomic_DNA"/>
</dbReference>
<dbReference type="Gene3D" id="3.40.50.1820">
    <property type="entry name" value="alpha/beta hydrolase"/>
    <property type="match status" value="1"/>
</dbReference>
<reference evidence="1 2" key="1">
    <citation type="submission" date="2018-03" db="EMBL/GenBank/DDBJ databases">
        <title>Draft Genome Sequences of the Obligatory Marine Myxobacteria Enhygromyxa salina SWB007.</title>
        <authorList>
            <person name="Poehlein A."/>
            <person name="Moghaddam J.A."/>
            <person name="Harms H."/>
            <person name="Alanjari M."/>
            <person name="Koenig G.M."/>
            <person name="Daniel R."/>
            <person name="Schaeberle T.F."/>
        </authorList>
    </citation>
    <scope>NUCLEOTIDE SEQUENCE [LARGE SCALE GENOMIC DNA]</scope>
    <source>
        <strain evidence="1 2">SWB007</strain>
    </source>
</reference>
<proteinExistence type="predicted"/>
<organism evidence="1 2">
    <name type="scientific">Enhygromyxa salina</name>
    <dbReference type="NCBI Taxonomy" id="215803"/>
    <lineage>
        <taxon>Bacteria</taxon>
        <taxon>Pseudomonadati</taxon>
        <taxon>Myxococcota</taxon>
        <taxon>Polyangia</taxon>
        <taxon>Nannocystales</taxon>
        <taxon>Nannocystaceae</taxon>
        <taxon>Enhygromyxa</taxon>
    </lineage>
</organism>
<dbReference type="PANTHER" id="PTHR48098">
    <property type="entry name" value="ENTEROCHELIN ESTERASE-RELATED"/>
    <property type="match status" value="1"/>
</dbReference>
<dbReference type="InterPro" id="IPR014756">
    <property type="entry name" value="Ig_E-set"/>
</dbReference>
<evidence type="ECO:0000313" key="1">
    <source>
        <dbReference type="EMBL" id="PRQ04598.1"/>
    </source>
</evidence>
<dbReference type="SUPFAM" id="SSF81296">
    <property type="entry name" value="E set domains"/>
    <property type="match status" value="1"/>
</dbReference>
<sequence length="377" mass="43228">MTSAIRELLAAGPEANIDEWMKGRSFPLVEGKNATLVWRGDADEVRLRHFIFGLETSQPLARIEGTNLWYLEVEIPPRSRVEYKLEVRRGDKNEWIRDPLNPHRAHDPFGANSVLQGAGYEIPVWTRPDPKARAGLLEPFSIHSEAFGEARTGHLYLPPRFRKTRQYPLLVIHDGSDYMRFAGMKTVLDNLIERLEIPALVAVFIDSPDRLREYADDERHARFVTEELSPRLAKRLPLLDTPKGRCLMGASFGGVAALSTAVRYPNYWGRLLLQSGSFAFTDIGHQNHRGPLFNPVVRFMNAFREDPKAISERVFVSCGVYESLIYENRSLVPLLDETGMQVRFVEARDGHNWENWRDRSREGLSWLFPGPLLMIYE</sequence>
<accession>A0A2S9YHL1</accession>
<comment type="caution">
    <text evidence="1">The sequence shown here is derived from an EMBL/GenBank/DDBJ whole genome shotgun (WGS) entry which is preliminary data.</text>
</comment>
<dbReference type="InterPro" id="IPR029058">
    <property type="entry name" value="AB_hydrolase_fold"/>
</dbReference>
<dbReference type="RefSeq" id="WP_106091986.1">
    <property type="nucleotide sequence ID" value="NZ_PVNL01000102.1"/>
</dbReference>
<dbReference type="Proteomes" id="UP000238823">
    <property type="component" value="Unassembled WGS sequence"/>
</dbReference>
<dbReference type="InterPro" id="IPR000801">
    <property type="entry name" value="Esterase-like"/>
</dbReference>
<dbReference type="PANTHER" id="PTHR48098:SF3">
    <property type="entry name" value="IRON(III) ENTEROBACTIN ESTERASE"/>
    <property type="match status" value="1"/>
</dbReference>
<dbReference type="Gene3D" id="2.60.40.10">
    <property type="entry name" value="Immunoglobulins"/>
    <property type="match status" value="1"/>
</dbReference>
<dbReference type="SUPFAM" id="SSF53474">
    <property type="entry name" value="alpha/beta-Hydrolases"/>
    <property type="match status" value="1"/>
</dbReference>
<dbReference type="OrthoDB" id="9775130at2"/>
<dbReference type="AlphaFoldDB" id="A0A2S9YHL1"/>
<name>A0A2S9YHL1_9BACT</name>
<protein>
    <submittedName>
        <fullName evidence="1">Enterochelin esterase</fullName>
    </submittedName>
</protein>